<evidence type="ECO:0000313" key="3">
    <source>
        <dbReference type="Proteomes" id="UP000054928"/>
    </source>
</evidence>
<accession>A0A0N7L7U6</accession>
<dbReference type="AlphaFoldDB" id="A0A0N7L7U6"/>
<organism evidence="2 3">
    <name type="scientific">Plasmopara halstedii</name>
    <name type="common">Downy mildew of sunflower</name>
    <dbReference type="NCBI Taxonomy" id="4781"/>
    <lineage>
        <taxon>Eukaryota</taxon>
        <taxon>Sar</taxon>
        <taxon>Stramenopiles</taxon>
        <taxon>Oomycota</taxon>
        <taxon>Peronosporomycetes</taxon>
        <taxon>Peronosporales</taxon>
        <taxon>Peronosporaceae</taxon>
        <taxon>Plasmopara</taxon>
    </lineage>
</organism>
<dbReference type="OMA" id="YRKQEEW"/>
<dbReference type="GeneID" id="36400590"/>
<dbReference type="PANTHER" id="PTHR13238:SF0">
    <property type="entry name" value="CILIA- AND FLAGELLA-ASSOCIATED PROTEIN 298"/>
    <property type="match status" value="1"/>
</dbReference>
<dbReference type="InterPro" id="IPR021298">
    <property type="entry name" value="CFAP298"/>
</dbReference>
<dbReference type="EMBL" id="CCYD01002887">
    <property type="protein sequence ID" value="CEG48059.1"/>
    <property type="molecule type" value="Genomic_DNA"/>
</dbReference>
<dbReference type="RefSeq" id="XP_024584428.1">
    <property type="nucleotide sequence ID" value="XM_024719095.1"/>
</dbReference>
<keyword evidence="3" id="KW-1185">Reference proteome</keyword>
<reference evidence="3" key="1">
    <citation type="submission" date="2014-09" db="EMBL/GenBank/DDBJ databases">
        <authorList>
            <person name="Sharma Rahul"/>
            <person name="Thines Marco"/>
        </authorList>
    </citation>
    <scope>NUCLEOTIDE SEQUENCE [LARGE SCALE GENOMIC DNA]</scope>
</reference>
<evidence type="ECO:0000256" key="1">
    <source>
        <dbReference type="ARBA" id="ARBA00009619"/>
    </source>
</evidence>
<dbReference type="PANTHER" id="PTHR13238">
    <property type="entry name" value="PROTEIN C21ORF59"/>
    <property type="match status" value="1"/>
</dbReference>
<dbReference type="GO" id="GO:0003352">
    <property type="term" value="P:regulation of cilium movement"/>
    <property type="evidence" value="ECO:0007669"/>
    <property type="project" value="InterPro"/>
</dbReference>
<dbReference type="Proteomes" id="UP000054928">
    <property type="component" value="Unassembled WGS sequence"/>
</dbReference>
<name>A0A0N7L7U6_PLAHL</name>
<dbReference type="OrthoDB" id="276065at2759"/>
<proteinExistence type="inferred from homology"/>
<sequence length="282" mass="31328">MVVCHVKRGDRSEFLFETSVSTRNDTLIRSLCRLQNLRLRLAALADALEGLGRYGMAKPPEEQGLDAYQEGAADKQRGEFYEADPLGHRTGDGVSPQLKDVLARVAADAKAILDSKTQVTRRICIDENELIEKLQNIRGAVAMAFPMGLPAYDPVKLILDSERSEDALADSSAVLEVMSEDTAELWWAGKQFFRDQYVCDLVGKNEKSTLIVKLQKKGGGAPGREPGVSEDERKAMMAFYFKKQEEMKQAAEDDGEDYMMSSWADPKALKNALRGTGNIRPF</sequence>
<protein>
    <submittedName>
        <fullName evidence="2">Uncharacterized protein</fullName>
    </submittedName>
</protein>
<comment type="similarity">
    <text evidence="1">Belongs to the CFAP298 family.</text>
</comment>
<evidence type="ECO:0000313" key="2">
    <source>
        <dbReference type="EMBL" id="CEG48059.1"/>
    </source>
</evidence>
<dbReference type="Pfam" id="PF11069">
    <property type="entry name" value="CFAP298"/>
    <property type="match status" value="1"/>
</dbReference>